<protein>
    <recommendedName>
        <fullName evidence="3">DUF7577 domain-containing protein</fullName>
    </recommendedName>
</protein>
<dbReference type="Proteomes" id="UP000199161">
    <property type="component" value="Unassembled WGS sequence"/>
</dbReference>
<dbReference type="InterPro" id="IPR055999">
    <property type="entry name" value="DUF7577"/>
</dbReference>
<evidence type="ECO:0000256" key="2">
    <source>
        <dbReference type="SAM" id="Phobius"/>
    </source>
</evidence>
<evidence type="ECO:0000259" key="3">
    <source>
        <dbReference type="Pfam" id="PF24463"/>
    </source>
</evidence>
<feature type="transmembrane region" description="Helical" evidence="2">
    <location>
        <begin position="6"/>
        <end position="25"/>
    </location>
</feature>
<gene>
    <name evidence="4" type="ORF">SAMN05444422_101417</name>
</gene>
<organism evidence="4 5">
    <name type="scientific">Natronobacterium haloterrestre</name>
    <name type="common">Halobiforma haloterrestris</name>
    <dbReference type="NCBI Taxonomy" id="148448"/>
    <lineage>
        <taxon>Archaea</taxon>
        <taxon>Methanobacteriati</taxon>
        <taxon>Methanobacteriota</taxon>
        <taxon>Stenosarchaea group</taxon>
        <taxon>Halobacteria</taxon>
        <taxon>Halobacteriales</taxon>
        <taxon>Natrialbaceae</taxon>
        <taxon>Natronobacterium</taxon>
    </lineage>
</organism>
<evidence type="ECO:0000313" key="4">
    <source>
        <dbReference type="EMBL" id="SFB71468.1"/>
    </source>
</evidence>
<feature type="domain" description="DUF7577" evidence="3">
    <location>
        <begin position="74"/>
        <end position="100"/>
    </location>
</feature>
<feature type="compositionally biased region" description="Basic and acidic residues" evidence="1">
    <location>
        <begin position="46"/>
        <end position="62"/>
    </location>
</feature>
<accession>A0A1I1DEH5</accession>
<name>A0A1I1DEH5_NATHA</name>
<dbReference type="RefSeq" id="WP_089784913.1">
    <property type="nucleotide sequence ID" value="NZ_FOKW01000001.1"/>
</dbReference>
<dbReference type="Pfam" id="PF24463">
    <property type="entry name" value="DUF7577"/>
    <property type="match status" value="1"/>
</dbReference>
<dbReference type="AlphaFoldDB" id="A0A1I1DEH5"/>
<dbReference type="OrthoDB" id="206129at2157"/>
<keyword evidence="2" id="KW-1133">Transmembrane helix</keyword>
<dbReference type="EMBL" id="FOKW01000001">
    <property type="protein sequence ID" value="SFB71468.1"/>
    <property type="molecule type" value="Genomic_DNA"/>
</dbReference>
<feature type="region of interest" description="Disordered" evidence="1">
    <location>
        <begin position="35"/>
        <end position="77"/>
    </location>
</feature>
<keyword evidence="5" id="KW-1185">Reference proteome</keyword>
<evidence type="ECO:0000313" key="5">
    <source>
        <dbReference type="Proteomes" id="UP000199161"/>
    </source>
</evidence>
<evidence type="ECO:0000256" key="1">
    <source>
        <dbReference type="SAM" id="MobiDB-lite"/>
    </source>
</evidence>
<reference evidence="5" key="1">
    <citation type="submission" date="2016-10" db="EMBL/GenBank/DDBJ databases">
        <authorList>
            <person name="Varghese N."/>
            <person name="Submissions S."/>
        </authorList>
    </citation>
    <scope>NUCLEOTIDE SEQUENCE [LARGE SCALE GENOMIC DNA]</scope>
    <source>
        <strain evidence="5">DSM 13078</strain>
    </source>
</reference>
<keyword evidence="2" id="KW-0812">Transmembrane</keyword>
<sequence>MVPVEPLYWYAPALALQIALVYAFYRYARSGPWPAGGDPGGDTEADDARSSVDLRTRSRADTDDPGGGVDREAGVVHCPDCGTENERGYAYCRNCVGELPDAAAWRSSGFAPRQRGIL</sequence>
<keyword evidence="2" id="KW-0472">Membrane</keyword>
<proteinExistence type="predicted"/>